<reference evidence="15" key="1">
    <citation type="submission" date="2013-07" db="EMBL/GenBank/DDBJ databases">
        <title>Midgut Transcriptome Profiling of Anoplphora glabripennis, a Lignocellulose Degrading, Wood-Boring Cerambycid.</title>
        <authorList>
            <person name="Scully E.D."/>
            <person name="Hoover K."/>
            <person name="Carlson J.E."/>
            <person name="Tien M."/>
            <person name="Geib S.M."/>
        </authorList>
    </citation>
    <scope>NUCLEOTIDE SEQUENCE</scope>
</reference>
<evidence type="ECO:0000256" key="13">
    <source>
        <dbReference type="ARBA" id="ARBA00042649"/>
    </source>
</evidence>
<dbReference type="EMBL" id="GALX01002863">
    <property type="protein sequence ID" value="JAB65603.1"/>
    <property type="molecule type" value="Transcribed_RNA"/>
</dbReference>
<dbReference type="GO" id="GO:0046512">
    <property type="term" value="P:sphingosine biosynthetic process"/>
    <property type="evidence" value="ECO:0007669"/>
    <property type="project" value="TreeGrafter"/>
</dbReference>
<dbReference type="AlphaFoldDB" id="V5GYS9"/>
<dbReference type="GO" id="GO:0004758">
    <property type="term" value="F:serine C-palmitoyltransferase activity"/>
    <property type="evidence" value="ECO:0007669"/>
    <property type="project" value="UniProtKB-EC"/>
</dbReference>
<keyword evidence="7" id="KW-0663">Pyridoxal phosphate</keyword>
<evidence type="ECO:0000256" key="2">
    <source>
        <dbReference type="ARBA" id="ARBA00004760"/>
    </source>
</evidence>
<keyword evidence="10" id="KW-0012">Acyltransferase</keyword>
<gene>
    <name evidence="15" type="primary">SPTC1</name>
</gene>
<evidence type="ECO:0000256" key="11">
    <source>
        <dbReference type="ARBA" id="ARBA00041066"/>
    </source>
</evidence>
<evidence type="ECO:0000256" key="3">
    <source>
        <dbReference type="ARBA" id="ARBA00004991"/>
    </source>
</evidence>
<feature type="domain" description="Aminotransferase class I/classII large" evidence="14">
    <location>
        <begin position="109"/>
        <end position="412"/>
    </location>
</feature>
<proteinExistence type="inferred from homology"/>
<dbReference type="PANTHER" id="PTHR13693">
    <property type="entry name" value="CLASS II AMINOTRANSFERASE/8-AMINO-7-OXONONANOATE SYNTHASE"/>
    <property type="match status" value="1"/>
</dbReference>
<evidence type="ECO:0000256" key="7">
    <source>
        <dbReference type="ARBA" id="ARBA00022898"/>
    </source>
</evidence>
<evidence type="ECO:0000256" key="12">
    <source>
        <dbReference type="ARBA" id="ARBA00041765"/>
    </source>
</evidence>
<dbReference type="InterPro" id="IPR015421">
    <property type="entry name" value="PyrdxlP-dep_Trfase_major"/>
</dbReference>
<dbReference type="GO" id="GO:0030170">
    <property type="term" value="F:pyridoxal phosphate binding"/>
    <property type="evidence" value="ECO:0007669"/>
    <property type="project" value="InterPro"/>
</dbReference>
<keyword evidence="9" id="KW-0443">Lipid metabolism</keyword>
<accession>V5GYS9</accession>
<evidence type="ECO:0000259" key="14">
    <source>
        <dbReference type="Pfam" id="PF00155"/>
    </source>
</evidence>
<dbReference type="InterPro" id="IPR050087">
    <property type="entry name" value="AON_synthase_class-II"/>
</dbReference>
<dbReference type="EC" id="2.3.1.50" evidence="5"/>
<dbReference type="InterPro" id="IPR004839">
    <property type="entry name" value="Aminotransferase_I/II_large"/>
</dbReference>
<dbReference type="GO" id="GO:0005783">
    <property type="term" value="C:endoplasmic reticulum"/>
    <property type="evidence" value="ECO:0007669"/>
    <property type="project" value="TreeGrafter"/>
</dbReference>
<dbReference type="GO" id="GO:0016020">
    <property type="term" value="C:membrane"/>
    <property type="evidence" value="ECO:0007669"/>
    <property type="project" value="GOC"/>
</dbReference>
<feature type="non-terminal residue" evidence="15">
    <location>
        <position position="1"/>
    </location>
</feature>
<dbReference type="GO" id="GO:0046513">
    <property type="term" value="P:ceramide biosynthetic process"/>
    <property type="evidence" value="ECO:0007669"/>
    <property type="project" value="TreeGrafter"/>
</dbReference>
<evidence type="ECO:0000256" key="10">
    <source>
        <dbReference type="ARBA" id="ARBA00023315"/>
    </source>
</evidence>
<dbReference type="PANTHER" id="PTHR13693:SF2">
    <property type="entry name" value="SERINE PALMITOYLTRANSFERASE 1"/>
    <property type="match status" value="1"/>
</dbReference>
<dbReference type="Pfam" id="PF00155">
    <property type="entry name" value="Aminotran_1_2"/>
    <property type="match status" value="1"/>
</dbReference>
<keyword evidence="8" id="KW-0746">Sphingolipid metabolism</keyword>
<dbReference type="SUPFAM" id="SSF53383">
    <property type="entry name" value="PLP-dependent transferases"/>
    <property type="match status" value="1"/>
</dbReference>
<evidence type="ECO:0000256" key="1">
    <source>
        <dbReference type="ARBA" id="ARBA00001933"/>
    </source>
</evidence>
<organism evidence="15">
    <name type="scientific">Anoplophora glabripennis</name>
    <name type="common">Asian longhorn beetle</name>
    <name type="synonym">Anoplophora nobilis</name>
    <dbReference type="NCBI Taxonomy" id="217634"/>
    <lineage>
        <taxon>Eukaryota</taxon>
        <taxon>Metazoa</taxon>
        <taxon>Ecdysozoa</taxon>
        <taxon>Arthropoda</taxon>
        <taxon>Hexapoda</taxon>
        <taxon>Insecta</taxon>
        <taxon>Pterygota</taxon>
        <taxon>Neoptera</taxon>
        <taxon>Endopterygota</taxon>
        <taxon>Coleoptera</taxon>
        <taxon>Polyphaga</taxon>
        <taxon>Cucujiformia</taxon>
        <taxon>Chrysomeloidea</taxon>
        <taxon>Cerambycidae</taxon>
        <taxon>Lamiinae</taxon>
        <taxon>Lamiini</taxon>
        <taxon>Anoplophora</taxon>
    </lineage>
</organism>
<evidence type="ECO:0000256" key="4">
    <source>
        <dbReference type="ARBA" id="ARBA00008392"/>
    </source>
</evidence>
<protein>
    <recommendedName>
        <fullName evidence="11">Serine palmitoyltransferase 1</fullName>
        <ecNumber evidence="5">2.3.1.50</ecNumber>
    </recommendedName>
    <alternativeName>
        <fullName evidence="12">Long chain base biosynthesis protein 1</fullName>
    </alternativeName>
    <alternativeName>
        <fullName evidence="13">Serine-palmitoyl-CoA transferase 1</fullName>
    </alternativeName>
</protein>
<dbReference type="InterPro" id="IPR015424">
    <property type="entry name" value="PyrdxlP-dep_Trfase"/>
</dbReference>
<dbReference type="Gene3D" id="3.40.640.10">
    <property type="entry name" value="Type I PLP-dependent aspartate aminotransferase-like (Major domain)"/>
    <property type="match status" value="1"/>
</dbReference>
<evidence type="ECO:0000256" key="6">
    <source>
        <dbReference type="ARBA" id="ARBA00022679"/>
    </source>
</evidence>
<evidence type="ECO:0000256" key="9">
    <source>
        <dbReference type="ARBA" id="ARBA00023098"/>
    </source>
</evidence>
<name>V5GYS9_ANOGL</name>
<evidence type="ECO:0000313" key="15">
    <source>
        <dbReference type="EMBL" id="JAB65603.1"/>
    </source>
</evidence>
<sequence length="445" mass="50794">LIQVINNFQRHNKTAIKIVDPPPITFKLFTFREWHLLLIKILDNITFSALHVKMLDEKLLQERLAQFNPEPLVEINETKTKEDIESYVNKDDENNIDLAKTNFLDVLNSEDIKKSCESIIRKYGVGTCGPRAFYGTTDVHLELEERIAEFMCMEEAIVYSYGFVAISSSIAAYCKRKDIVFVDKEANFPIQQGLTAARSNVVYFDHNDPDSFRKEAQKVAEKEKNRKPARKFLIVEGVSWKTGKVLPLEEFLRVAEEFKMRVFLEETYSVGIFGDHGRGLTEHFDIDPTRIDMIIATLESAIGSIGGFCAGSQTAIEHQRLSGSGYIFSASLPTYLVQACLESLKVMGEKPKQLRALAEEFHDFLKETCKFKVISDSQSAFKVFTVTDEDCRVETETKIWEFCKENGVHFLRNDVGLVVNLNVALRDDKPRLEKVYDVLKRAATL</sequence>
<comment type="similarity">
    <text evidence="4">Belongs to the class-II pyridoxal-phosphate-dependent aminotransferase family.</text>
</comment>
<comment type="pathway">
    <text evidence="2">Lipid metabolism; sphingolipid metabolism.</text>
</comment>
<comment type="pathway">
    <text evidence="3">Sphingolipid metabolism.</text>
</comment>
<comment type="cofactor">
    <cofactor evidence="1">
        <name>pyridoxal 5'-phosphate</name>
        <dbReference type="ChEBI" id="CHEBI:597326"/>
    </cofactor>
</comment>
<evidence type="ECO:0000256" key="8">
    <source>
        <dbReference type="ARBA" id="ARBA00022919"/>
    </source>
</evidence>
<keyword evidence="6 15" id="KW-0808">Transferase</keyword>
<evidence type="ECO:0000256" key="5">
    <source>
        <dbReference type="ARBA" id="ARBA00013220"/>
    </source>
</evidence>